<dbReference type="CDD" id="cd07035">
    <property type="entry name" value="TPP_PYR_POX_like"/>
    <property type="match status" value="1"/>
</dbReference>
<dbReference type="GO" id="GO:0033980">
    <property type="term" value="F:phosphonopyruvate decarboxylase activity"/>
    <property type="evidence" value="ECO:0007669"/>
    <property type="project" value="InterPro"/>
</dbReference>
<sequence length="376" mass="41273">MDVVELVKQLKGLNVDFFSGVPDSQLKPLCNYLMNSYGISNNHIIAANEGNAVALAAGYHLSTGKIPCVYLQNSGLGNIINPVASLLNKKVYGIPCVFVVGWRGEPDVHDEPQHVFQGEITLKTLEVMDIDYMIIDKNTTEEELHIKMKKFKLMLDSGKSVAFVVKKGGLSYDEKVKHKNENTTLREEIIRQITNAAEEDIIVSTTGKTSRELFEIREQNNQSHKYDFLTVGSMGHSSSIALGIALNKPNTRVWCIDGDGAALMHMGSMAVIGAKSPDNYIHVIINNGAHESVGGQPTVADDINFGQIALGCGYKAAYHAKDLNQLQDVLCEIQGKKGPIFIEIKSAIGSRDDLGRPTTTPTENKTAFMTYLRECN</sequence>
<dbReference type="RefSeq" id="WP_090442267.1">
    <property type="nucleotide sequence ID" value="NZ_FOHU01000006.1"/>
</dbReference>
<dbReference type="Gene3D" id="3.40.50.970">
    <property type="match status" value="2"/>
</dbReference>
<dbReference type="OrthoDB" id="9785953at2"/>
<evidence type="ECO:0000256" key="1">
    <source>
        <dbReference type="ARBA" id="ARBA00022793"/>
    </source>
</evidence>
<evidence type="ECO:0000259" key="5">
    <source>
        <dbReference type="Pfam" id="PF02776"/>
    </source>
</evidence>
<dbReference type="InterPro" id="IPR029061">
    <property type="entry name" value="THDP-binding"/>
</dbReference>
<dbReference type="SUPFAM" id="SSF52518">
    <property type="entry name" value="Thiamin diphosphate-binding fold (THDP-binding)"/>
    <property type="match status" value="2"/>
</dbReference>
<dbReference type="InterPro" id="IPR017684">
    <property type="entry name" value="Phosphono-pyrv_decarboxylase"/>
</dbReference>
<dbReference type="PANTHER" id="PTHR42818">
    <property type="entry name" value="SULFOPYRUVATE DECARBOXYLASE SUBUNIT ALPHA"/>
    <property type="match status" value="1"/>
</dbReference>
<protein>
    <submittedName>
        <fullName evidence="6">Phosphonopyruvate decarboxylase</fullName>
    </submittedName>
</protein>
<gene>
    <name evidence="6" type="ORF">SAMN05660297_01704</name>
</gene>
<dbReference type="InterPro" id="IPR000399">
    <property type="entry name" value="TPP-bd_CS"/>
</dbReference>
<accession>A0A1I0CQV1</accession>
<dbReference type="Proteomes" id="UP000199568">
    <property type="component" value="Unassembled WGS sequence"/>
</dbReference>
<proteinExistence type="predicted"/>
<dbReference type="NCBIfam" id="TIGR03297">
    <property type="entry name" value="Ppyr-DeCO2ase"/>
    <property type="match status" value="1"/>
</dbReference>
<dbReference type="Pfam" id="PF02776">
    <property type="entry name" value="TPP_enzyme_N"/>
    <property type="match status" value="1"/>
</dbReference>
<evidence type="ECO:0000313" key="6">
    <source>
        <dbReference type="EMBL" id="SET21683.1"/>
    </source>
</evidence>
<dbReference type="PROSITE" id="PS00187">
    <property type="entry name" value="TPP_ENZYMES"/>
    <property type="match status" value="1"/>
</dbReference>
<dbReference type="CDD" id="cd03371">
    <property type="entry name" value="TPP_PpyrDC"/>
    <property type="match status" value="1"/>
</dbReference>
<keyword evidence="3" id="KW-0456">Lyase</keyword>
<dbReference type="Pfam" id="PF02775">
    <property type="entry name" value="TPP_enzyme_C"/>
    <property type="match status" value="1"/>
</dbReference>
<dbReference type="InterPro" id="IPR012001">
    <property type="entry name" value="Thiamin_PyroP_enz_TPP-bd_dom"/>
</dbReference>
<organism evidence="6 7">
    <name type="scientific">Natronincola peptidivorans</name>
    <dbReference type="NCBI Taxonomy" id="426128"/>
    <lineage>
        <taxon>Bacteria</taxon>
        <taxon>Bacillati</taxon>
        <taxon>Bacillota</taxon>
        <taxon>Clostridia</taxon>
        <taxon>Peptostreptococcales</taxon>
        <taxon>Natronincolaceae</taxon>
        <taxon>Natronincola</taxon>
    </lineage>
</organism>
<dbReference type="AlphaFoldDB" id="A0A1I0CQV1"/>
<dbReference type="PANTHER" id="PTHR42818:SF1">
    <property type="entry name" value="SULFOPYRUVATE DECARBOXYLASE"/>
    <property type="match status" value="1"/>
</dbReference>
<evidence type="ECO:0000256" key="3">
    <source>
        <dbReference type="ARBA" id="ARBA00023239"/>
    </source>
</evidence>
<feature type="domain" description="Thiamine pyrophosphate enzyme N-terminal TPP-binding" evidence="5">
    <location>
        <begin position="6"/>
        <end position="121"/>
    </location>
</feature>
<keyword evidence="2" id="KW-0786">Thiamine pyrophosphate</keyword>
<dbReference type="InterPro" id="IPR051818">
    <property type="entry name" value="TPP_dependent_decarboxylase"/>
</dbReference>
<evidence type="ECO:0000259" key="4">
    <source>
        <dbReference type="Pfam" id="PF02775"/>
    </source>
</evidence>
<dbReference type="EMBL" id="FOHU01000006">
    <property type="protein sequence ID" value="SET21683.1"/>
    <property type="molecule type" value="Genomic_DNA"/>
</dbReference>
<dbReference type="InterPro" id="IPR011766">
    <property type="entry name" value="TPP_enzyme_TPP-bd"/>
</dbReference>
<dbReference type="GO" id="GO:0000287">
    <property type="term" value="F:magnesium ion binding"/>
    <property type="evidence" value="ECO:0007669"/>
    <property type="project" value="InterPro"/>
</dbReference>
<dbReference type="GO" id="GO:0030976">
    <property type="term" value="F:thiamine pyrophosphate binding"/>
    <property type="evidence" value="ECO:0007669"/>
    <property type="project" value="InterPro"/>
</dbReference>
<evidence type="ECO:0000256" key="2">
    <source>
        <dbReference type="ARBA" id="ARBA00023052"/>
    </source>
</evidence>
<dbReference type="STRING" id="426128.SAMN05660297_01704"/>
<name>A0A1I0CQV1_9FIRM</name>
<keyword evidence="6" id="KW-0670">Pyruvate</keyword>
<feature type="domain" description="Thiamine pyrophosphate enzyme TPP-binding" evidence="4">
    <location>
        <begin position="207"/>
        <end position="344"/>
    </location>
</feature>
<reference evidence="6 7" key="1">
    <citation type="submission" date="2016-10" db="EMBL/GenBank/DDBJ databases">
        <authorList>
            <person name="de Groot N.N."/>
        </authorList>
    </citation>
    <scope>NUCLEOTIDE SEQUENCE [LARGE SCALE GENOMIC DNA]</scope>
    <source>
        <strain evidence="6 7">DSM 18979</strain>
    </source>
</reference>
<keyword evidence="7" id="KW-1185">Reference proteome</keyword>
<keyword evidence="1" id="KW-0210">Decarboxylase</keyword>
<evidence type="ECO:0000313" key="7">
    <source>
        <dbReference type="Proteomes" id="UP000199568"/>
    </source>
</evidence>
<dbReference type="GO" id="GO:0032923">
    <property type="term" value="P:organic phosphonate biosynthetic process"/>
    <property type="evidence" value="ECO:0007669"/>
    <property type="project" value="InterPro"/>
</dbReference>